<name>A0AAV8ZM24_9CUCU</name>
<gene>
    <name evidence="1" type="ORF">NQ314_004192</name>
</gene>
<comment type="caution">
    <text evidence="1">The sequence shown here is derived from an EMBL/GenBank/DDBJ whole genome shotgun (WGS) entry which is preliminary data.</text>
</comment>
<accession>A0AAV8ZM24</accession>
<protein>
    <submittedName>
        <fullName evidence="1">Uncharacterized protein</fullName>
    </submittedName>
</protein>
<sequence>MTPYQCSHCRKRTDGKCKTIKFPSHLTDQIQPLDKCVFGPVKTKWDKLLVEYGKLRWDYLLEELQRRNSLNY</sequence>
<dbReference type="EMBL" id="JANEYF010001234">
    <property type="protein sequence ID" value="KAJ8965365.1"/>
    <property type="molecule type" value="Genomic_DNA"/>
</dbReference>
<keyword evidence="2" id="KW-1185">Reference proteome</keyword>
<reference evidence="1" key="1">
    <citation type="journal article" date="2023" name="Insect Mol. Biol.">
        <title>Genome sequencing provides insights into the evolution of gene families encoding plant cell wall-degrading enzymes in longhorned beetles.</title>
        <authorList>
            <person name="Shin N.R."/>
            <person name="Okamura Y."/>
            <person name="Kirsch R."/>
            <person name="Pauchet Y."/>
        </authorList>
    </citation>
    <scope>NUCLEOTIDE SEQUENCE</scope>
    <source>
        <strain evidence="1">RBIC_L_NR</strain>
    </source>
</reference>
<evidence type="ECO:0000313" key="1">
    <source>
        <dbReference type="EMBL" id="KAJ8965365.1"/>
    </source>
</evidence>
<organism evidence="1 2">
    <name type="scientific">Rhamnusium bicolor</name>
    <dbReference type="NCBI Taxonomy" id="1586634"/>
    <lineage>
        <taxon>Eukaryota</taxon>
        <taxon>Metazoa</taxon>
        <taxon>Ecdysozoa</taxon>
        <taxon>Arthropoda</taxon>
        <taxon>Hexapoda</taxon>
        <taxon>Insecta</taxon>
        <taxon>Pterygota</taxon>
        <taxon>Neoptera</taxon>
        <taxon>Endopterygota</taxon>
        <taxon>Coleoptera</taxon>
        <taxon>Polyphaga</taxon>
        <taxon>Cucujiformia</taxon>
        <taxon>Chrysomeloidea</taxon>
        <taxon>Cerambycidae</taxon>
        <taxon>Lepturinae</taxon>
        <taxon>Rhagiini</taxon>
        <taxon>Rhamnusium</taxon>
    </lineage>
</organism>
<evidence type="ECO:0000313" key="2">
    <source>
        <dbReference type="Proteomes" id="UP001162156"/>
    </source>
</evidence>
<dbReference type="Proteomes" id="UP001162156">
    <property type="component" value="Unassembled WGS sequence"/>
</dbReference>
<proteinExistence type="predicted"/>
<dbReference type="AlphaFoldDB" id="A0AAV8ZM24"/>